<dbReference type="InterPro" id="IPR042269">
    <property type="entry name" value="Ser_carbopepase_S28_SKS"/>
</dbReference>
<evidence type="ECO:0000256" key="7">
    <source>
        <dbReference type="SAM" id="SignalP"/>
    </source>
</evidence>
<dbReference type="InterPro" id="IPR008758">
    <property type="entry name" value="Peptidase_S28"/>
</dbReference>
<dbReference type="Pfam" id="PF05577">
    <property type="entry name" value="Peptidase_S28"/>
    <property type="match status" value="3"/>
</dbReference>
<feature type="chain" id="PRO_5041438498" description="Serine carboxypeptidase S28" evidence="7">
    <location>
        <begin position="20"/>
        <end position="979"/>
    </location>
</feature>
<evidence type="ECO:0000313" key="8">
    <source>
        <dbReference type="EMBL" id="CAJ0595739.1"/>
    </source>
</evidence>
<comment type="similarity">
    <text evidence="1">Belongs to the peptidase S28 family.</text>
</comment>
<dbReference type="SUPFAM" id="SSF53474">
    <property type="entry name" value="alpha/beta-Hydrolases"/>
    <property type="match status" value="2"/>
</dbReference>
<name>A0AA36GPG2_CYLNA</name>
<dbReference type="GO" id="GO:0070008">
    <property type="term" value="F:serine-type exopeptidase activity"/>
    <property type="evidence" value="ECO:0007669"/>
    <property type="project" value="InterPro"/>
</dbReference>
<keyword evidence="5" id="KW-0325">Glycoprotein</keyword>
<evidence type="ECO:0000256" key="3">
    <source>
        <dbReference type="ARBA" id="ARBA00022729"/>
    </source>
</evidence>
<keyword evidence="3 7" id="KW-0732">Signal</keyword>
<dbReference type="Gene3D" id="3.40.50.1820">
    <property type="entry name" value="alpha/beta hydrolase"/>
    <property type="match status" value="3"/>
</dbReference>
<gene>
    <name evidence="8" type="ORF">CYNAS_LOCUS7722</name>
</gene>
<dbReference type="InterPro" id="IPR029058">
    <property type="entry name" value="AB_hydrolase_fold"/>
</dbReference>
<dbReference type="PANTHER" id="PTHR11010:SF105">
    <property type="entry name" value="PEPTIDASE S28-RELATED"/>
    <property type="match status" value="1"/>
</dbReference>
<comment type="caution">
    <text evidence="8">The sequence shown here is derived from an EMBL/GenBank/DDBJ whole genome shotgun (WGS) entry which is preliminary data.</text>
</comment>
<feature type="region of interest" description="Disordered" evidence="6">
    <location>
        <begin position="507"/>
        <end position="535"/>
    </location>
</feature>
<evidence type="ECO:0000313" key="9">
    <source>
        <dbReference type="Proteomes" id="UP001176961"/>
    </source>
</evidence>
<evidence type="ECO:0000256" key="2">
    <source>
        <dbReference type="ARBA" id="ARBA00022670"/>
    </source>
</evidence>
<sequence>MAHTNRIIFLVIQIWTVWSWEPQFFLGRPMFGMRNGHEHLQLLLSKKETGQSLVPEAVIADGPAEKFFEQKLDHFDSNNSFRWQQRYFQNAQYYKGSNIVFLMIGGEGPENIRWVSNKEYPFVKWAEQFGAMIDQSVENLRYLSSRQALEDIAFFIEAMNREHHLENPRWITFGGSYSGALSLWARQKIPDLIVGAVGSSAPVNAVVDFWGYLDVVENALRTHSRECALNVWKGFAAIEHLMLSPEGRSQLSDIFVLKPRFPEFTKITYDDKQFFYMTIFEKFQEAVQYSQDNQGRFANGYGISEICEIMTNGSDHLQQLQNVNVYMSYKDFEYTSNSYNEMIEYHRRPQFGSELDFDSSARSWLWQTCTEFGYYQSTDGGPKGIFGSGTPLTLYIDMCADVFGSTYNSTTIAAAVHRTQMEYGGSERYKGTNVVIPNGSIDPWHALGKYTSNDESVVWYLINGTSPCADMYPPSDNDTSGLKEVRLLIEKNLAKWLKSGLKHGDNGSHLKTWTRPQSRALLKPEQRKPTTYPKREHSRRVFLGRPPHGFVPPPDKTHENFANTSYKTMYFLQPYDHFDSHNHNYFRQQVLVNSQWAKPNGPNFLKIGGESPQNTKWIILRRKHSWRDRGKSKPRPQIFVIVANVVDVADYIQSVNYHSGNSGPWIVFGGSYAGNLAVWARQLFPELITGAVGSSAPVEAKLDFYEYLEVVGKAIRDYDDSCARKIHQGFAKMHELALSAAGRKILSDLFTLVPEWGEYSYCNSLDMEFFFSVIYGQFQGAVQYSGDNTGAYADGYGIPEMCEFMNNEGKTPVENIARFNEYMAKFYSGSENFTGTENSYEGFIRDLKECQRYGPEEGAALLWTWQTCTEFGYFQSSDTGSGMFGSPTPVNLFTRMCIDLFGENYTAMAIQNNIDRVNHQYGGRDFFNGTNVVIPNGSIDPWHALGLYEPNNPSVVPYLIKGTAHCADCIHQGKGTCQT</sequence>
<evidence type="ECO:0000256" key="5">
    <source>
        <dbReference type="ARBA" id="ARBA00023180"/>
    </source>
</evidence>
<dbReference type="AlphaFoldDB" id="A0AA36GPG2"/>
<feature type="signal peptide" evidence="7">
    <location>
        <begin position="1"/>
        <end position="19"/>
    </location>
</feature>
<proteinExistence type="inferred from homology"/>
<evidence type="ECO:0000256" key="1">
    <source>
        <dbReference type="ARBA" id="ARBA00011079"/>
    </source>
</evidence>
<keyword evidence="4" id="KW-0378">Hydrolase</keyword>
<dbReference type="GO" id="GO:0008239">
    <property type="term" value="F:dipeptidyl-peptidase activity"/>
    <property type="evidence" value="ECO:0007669"/>
    <property type="project" value="TreeGrafter"/>
</dbReference>
<dbReference type="PANTHER" id="PTHR11010">
    <property type="entry name" value="PROTEASE S28 PRO-X CARBOXYPEPTIDASE-RELATED"/>
    <property type="match status" value="1"/>
</dbReference>
<dbReference type="EMBL" id="CATQJL010000112">
    <property type="protein sequence ID" value="CAJ0595739.1"/>
    <property type="molecule type" value="Genomic_DNA"/>
</dbReference>
<reference evidence="8" key="1">
    <citation type="submission" date="2023-07" db="EMBL/GenBank/DDBJ databases">
        <authorList>
            <consortium name="CYATHOMIX"/>
        </authorList>
    </citation>
    <scope>NUCLEOTIDE SEQUENCE</scope>
    <source>
        <strain evidence="8">N/A</strain>
    </source>
</reference>
<keyword evidence="9" id="KW-1185">Reference proteome</keyword>
<organism evidence="8 9">
    <name type="scientific">Cylicocyclus nassatus</name>
    <name type="common">Nematode worm</name>
    <dbReference type="NCBI Taxonomy" id="53992"/>
    <lineage>
        <taxon>Eukaryota</taxon>
        <taxon>Metazoa</taxon>
        <taxon>Ecdysozoa</taxon>
        <taxon>Nematoda</taxon>
        <taxon>Chromadorea</taxon>
        <taxon>Rhabditida</taxon>
        <taxon>Rhabditina</taxon>
        <taxon>Rhabditomorpha</taxon>
        <taxon>Strongyloidea</taxon>
        <taxon>Strongylidae</taxon>
        <taxon>Cylicocyclus</taxon>
    </lineage>
</organism>
<keyword evidence="2" id="KW-0645">Protease</keyword>
<dbReference type="Proteomes" id="UP001176961">
    <property type="component" value="Unassembled WGS sequence"/>
</dbReference>
<dbReference type="Gene3D" id="1.20.120.980">
    <property type="entry name" value="Serine carboxypeptidase S28, SKS domain"/>
    <property type="match status" value="2"/>
</dbReference>
<accession>A0AA36GPG2</accession>
<evidence type="ECO:0000256" key="6">
    <source>
        <dbReference type="SAM" id="MobiDB-lite"/>
    </source>
</evidence>
<protein>
    <recommendedName>
        <fullName evidence="10">Serine carboxypeptidase S28</fullName>
    </recommendedName>
</protein>
<dbReference type="GO" id="GO:0006508">
    <property type="term" value="P:proteolysis"/>
    <property type="evidence" value="ECO:0007669"/>
    <property type="project" value="UniProtKB-KW"/>
</dbReference>
<evidence type="ECO:0000256" key="4">
    <source>
        <dbReference type="ARBA" id="ARBA00022801"/>
    </source>
</evidence>
<dbReference type="FunFam" id="1.20.120.980:FF:000003">
    <property type="entry name" value="Serine protease 16"/>
    <property type="match status" value="1"/>
</dbReference>
<evidence type="ECO:0008006" key="10">
    <source>
        <dbReference type="Google" id="ProtNLM"/>
    </source>
</evidence>